<feature type="transmembrane region" description="Helical" evidence="7">
    <location>
        <begin position="170"/>
        <end position="190"/>
    </location>
</feature>
<name>A0AAE8MT91_9PEZI</name>
<dbReference type="FunFam" id="1.20.1250.20:FF:000011">
    <property type="entry name" value="MFS multidrug transporter, putative"/>
    <property type="match status" value="1"/>
</dbReference>
<feature type="transmembrane region" description="Helical" evidence="7">
    <location>
        <begin position="400"/>
        <end position="420"/>
    </location>
</feature>
<evidence type="ECO:0000313" key="10">
    <source>
        <dbReference type="Proteomes" id="UP001187682"/>
    </source>
</evidence>
<feature type="transmembrane region" description="Helical" evidence="7">
    <location>
        <begin position="361"/>
        <end position="388"/>
    </location>
</feature>
<dbReference type="InterPro" id="IPR011701">
    <property type="entry name" value="MFS"/>
</dbReference>
<feature type="compositionally biased region" description="Acidic residues" evidence="6">
    <location>
        <begin position="570"/>
        <end position="584"/>
    </location>
</feature>
<dbReference type="CDD" id="cd17323">
    <property type="entry name" value="MFS_Tpo1_MDR_like"/>
    <property type="match status" value="1"/>
</dbReference>
<evidence type="ECO:0000256" key="3">
    <source>
        <dbReference type="ARBA" id="ARBA00022989"/>
    </source>
</evidence>
<feature type="transmembrane region" description="Helical" evidence="7">
    <location>
        <begin position="286"/>
        <end position="311"/>
    </location>
</feature>
<keyword evidence="4 7" id="KW-0472">Membrane</keyword>
<feature type="transmembrane region" description="Helical" evidence="7">
    <location>
        <begin position="231"/>
        <end position="248"/>
    </location>
</feature>
<evidence type="ECO:0000256" key="4">
    <source>
        <dbReference type="ARBA" id="ARBA00023136"/>
    </source>
</evidence>
<feature type="transmembrane region" description="Helical" evidence="7">
    <location>
        <begin position="130"/>
        <end position="150"/>
    </location>
</feature>
<accession>A0AAE8MT91</accession>
<evidence type="ECO:0000256" key="2">
    <source>
        <dbReference type="ARBA" id="ARBA00022692"/>
    </source>
</evidence>
<dbReference type="PANTHER" id="PTHR23502">
    <property type="entry name" value="MAJOR FACILITATOR SUPERFAMILY"/>
    <property type="match status" value="1"/>
</dbReference>
<keyword evidence="10" id="KW-1185">Reference proteome</keyword>
<organism evidence="9 10">
    <name type="scientific">Cephalotrichum gorgonifer</name>
    <dbReference type="NCBI Taxonomy" id="2041049"/>
    <lineage>
        <taxon>Eukaryota</taxon>
        <taxon>Fungi</taxon>
        <taxon>Dikarya</taxon>
        <taxon>Ascomycota</taxon>
        <taxon>Pezizomycotina</taxon>
        <taxon>Sordariomycetes</taxon>
        <taxon>Hypocreomycetidae</taxon>
        <taxon>Microascales</taxon>
        <taxon>Microascaceae</taxon>
        <taxon>Cephalotrichum</taxon>
    </lineage>
</organism>
<dbReference type="PROSITE" id="PS50850">
    <property type="entry name" value="MFS"/>
    <property type="match status" value="1"/>
</dbReference>
<keyword evidence="2 7" id="KW-0812">Transmembrane</keyword>
<gene>
    <name evidence="9" type="ORF">DNG_02166</name>
</gene>
<feature type="transmembrane region" description="Helical" evidence="7">
    <location>
        <begin position="534"/>
        <end position="554"/>
    </location>
</feature>
<dbReference type="GO" id="GO:0022857">
    <property type="term" value="F:transmembrane transporter activity"/>
    <property type="evidence" value="ECO:0007669"/>
    <property type="project" value="InterPro"/>
</dbReference>
<proteinExistence type="predicted"/>
<dbReference type="Proteomes" id="UP001187682">
    <property type="component" value="Unassembled WGS sequence"/>
</dbReference>
<reference evidence="9" key="1">
    <citation type="submission" date="2018-03" db="EMBL/GenBank/DDBJ databases">
        <authorList>
            <person name="Guldener U."/>
        </authorList>
    </citation>
    <scope>NUCLEOTIDE SEQUENCE</scope>
</reference>
<evidence type="ECO:0000313" key="9">
    <source>
        <dbReference type="EMBL" id="SPN99131.1"/>
    </source>
</evidence>
<dbReference type="SUPFAM" id="SSF103473">
    <property type="entry name" value="MFS general substrate transporter"/>
    <property type="match status" value="1"/>
</dbReference>
<feature type="transmembrane region" description="Helical" evidence="7">
    <location>
        <begin position="197"/>
        <end position="219"/>
    </location>
</feature>
<keyword evidence="5" id="KW-0325">Glycoprotein</keyword>
<evidence type="ECO:0000256" key="7">
    <source>
        <dbReference type="SAM" id="Phobius"/>
    </source>
</evidence>
<feature type="region of interest" description="Disordered" evidence="6">
    <location>
        <begin position="568"/>
        <end position="597"/>
    </location>
</feature>
<dbReference type="PANTHER" id="PTHR23502:SF48">
    <property type="entry name" value="MULTIDRUG TRANSPORTER, PUTATIVE (AFU_ORTHOLOGUE AFUA_5G02700)-RELATED"/>
    <property type="match status" value="1"/>
</dbReference>
<comment type="subcellular location">
    <subcellularLocation>
        <location evidence="1">Membrane</location>
        <topology evidence="1">Multi-pass membrane protein</topology>
    </subcellularLocation>
</comment>
<dbReference type="Gene3D" id="1.20.1250.20">
    <property type="entry name" value="MFS general substrate transporter like domains"/>
    <property type="match status" value="1"/>
</dbReference>
<dbReference type="GO" id="GO:0005886">
    <property type="term" value="C:plasma membrane"/>
    <property type="evidence" value="ECO:0007669"/>
    <property type="project" value="TreeGrafter"/>
</dbReference>
<feature type="region of interest" description="Disordered" evidence="6">
    <location>
        <begin position="1"/>
        <end position="56"/>
    </location>
</feature>
<feature type="transmembrane region" description="Helical" evidence="7">
    <location>
        <begin position="255"/>
        <end position="274"/>
    </location>
</feature>
<protein>
    <submittedName>
        <fullName evidence="9">Probable multidrug resistance protein</fullName>
    </submittedName>
</protein>
<feature type="compositionally biased region" description="Polar residues" evidence="6">
    <location>
        <begin position="1"/>
        <end position="20"/>
    </location>
</feature>
<dbReference type="EMBL" id="ONZQ02000002">
    <property type="protein sequence ID" value="SPN99131.1"/>
    <property type="molecule type" value="Genomic_DNA"/>
</dbReference>
<evidence type="ECO:0000256" key="5">
    <source>
        <dbReference type="ARBA" id="ARBA00023180"/>
    </source>
</evidence>
<comment type="caution">
    <text evidence="9">The sequence shown here is derived from an EMBL/GenBank/DDBJ whole genome shotgun (WGS) entry which is preliminary data.</text>
</comment>
<dbReference type="AlphaFoldDB" id="A0AAE8MT91"/>
<feature type="transmembrane region" description="Helical" evidence="7">
    <location>
        <begin position="441"/>
        <end position="460"/>
    </location>
</feature>
<evidence type="ECO:0000256" key="1">
    <source>
        <dbReference type="ARBA" id="ARBA00004141"/>
    </source>
</evidence>
<evidence type="ECO:0000256" key="6">
    <source>
        <dbReference type="SAM" id="MobiDB-lite"/>
    </source>
</evidence>
<feature type="transmembrane region" description="Helical" evidence="7">
    <location>
        <begin position="501"/>
        <end position="522"/>
    </location>
</feature>
<evidence type="ECO:0000259" key="8">
    <source>
        <dbReference type="PROSITE" id="PS50850"/>
    </source>
</evidence>
<dbReference type="InterPro" id="IPR036259">
    <property type="entry name" value="MFS_trans_sf"/>
</dbReference>
<keyword evidence="3 7" id="KW-1133">Transmembrane helix</keyword>
<dbReference type="InterPro" id="IPR020846">
    <property type="entry name" value="MFS_dom"/>
</dbReference>
<feature type="transmembrane region" description="Helical" evidence="7">
    <location>
        <begin position="466"/>
        <end position="489"/>
    </location>
</feature>
<sequence>MNPISSPSDTTVSGAESPETNEGFEPVQFAPITGGATEGSNPRRSRSIRSRRESVDTVTAANLPFRTLSANANMEEYLTETAEGYIPGPPKSPVSSGDAAKKEGEKSYKLVTFEVDDPGNPKNWSKARKWYCTFVVALTCFVVALASSIITPDIDGMAEEFGASTELALASISLFVVGFGVGPMVFAPLSEIYGRQVIYGSTLFLAVIFIIPCAVAPNIRTLLVCRAIDGIAFSAPMTLVGGTLADLWRNEERGVPMAAFSAAPFVGPAIGPLIGGYLSDAAGWRWLYYIQIIFAGIVWILITFTIPETYAPTILARRAKKLRKDTGDDEYVTEQDLDLRPLSERLRIFLIRPFQLLFGELIVLLISLYMSVMYGLLYMFFVAFPIIYEEGKGYSAGTAGLMFIPMAVGTALSALCSPLVNKHYLTLVEKYNGKPPAEVRLIPMMLSCWLVPIGLFIFAWSSYPHLSWAGPAFGGFPVGFGFIFLYNSANNYLVDSYQHQAASALAAKTFIRSFWGAAVVLFTNQMYRRLGYQWASSLIAFLSLACCAIPFLFWKFGAGIRERSKYAYSGDDEEQGNGEDVEREEDLRRARSYVSNP</sequence>
<dbReference type="Pfam" id="PF07690">
    <property type="entry name" value="MFS_1"/>
    <property type="match status" value="1"/>
</dbReference>
<feature type="domain" description="Major facilitator superfamily (MFS) profile" evidence="8">
    <location>
        <begin position="132"/>
        <end position="563"/>
    </location>
</feature>